<evidence type="ECO:0000313" key="4">
    <source>
        <dbReference type="WBParaSite" id="HPBE_0001013301-mRNA-1"/>
    </source>
</evidence>
<reference evidence="2 3" key="1">
    <citation type="submission" date="2018-11" db="EMBL/GenBank/DDBJ databases">
        <authorList>
            <consortium name="Pathogen Informatics"/>
        </authorList>
    </citation>
    <scope>NUCLEOTIDE SEQUENCE [LARGE SCALE GENOMIC DNA]</scope>
</reference>
<proteinExistence type="predicted"/>
<evidence type="ECO:0000313" key="3">
    <source>
        <dbReference type="Proteomes" id="UP000050761"/>
    </source>
</evidence>
<sequence>MWAAVIVGALILIGLYFYFRHQTSERQGEVSDHEQHHSGYGSSQRQSSQKIDGHGRGGGHGQENEQDVSSHTDTAGGRNRHVTTYRTTTYDRRETRTRTTSSPNHSAINLSPRSRQSLQELELPPLEHPQVRTHYSNVSEKESDGRFTRVEVDDDHMEQSEVYTN</sequence>
<dbReference type="WBParaSite" id="HPBE_0001013301-mRNA-1">
    <property type="protein sequence ID" value="HPBE_0001013301-mRNA-1"/>
    <property type="gene ID" value="HPBE_0001013301"/>
</dbReference>
<protein>
    <submittedName>
        <fullName evidence="4">Secreted protein</fullName>
    </submittedName>
</protein>
<evidence type="ECO:0000313" key="2">
    <source>
        <dbReference type="EMBL" id="VDO83815.1"/>
    </source>
</evidence>
<feature type="compositionally biased region" description="Polar residues" evidence="1">
    <location>
        <begin position="101"/>
        <end position="115"/>
    </location>
</feature>
<feature type="region of interest" description="Disordered" evidence="1">
    <location>
        <begin position="28"/>
        <end position="115"/>
    </location>
</feature>
<gene>
    <name evidence="2" type="ORF">HPBE_LOCUS10134</name>
</gene>
<organism evidence="3 4">
    <name type="scientific">Heligmosomoides polygyrus</name>
    <name type="common">Parasitic roundworm</name>
    <dbReference type="NCBI Taxonomy" id="6339"/>
    <lineage>
        <taxon>Eukaryota</taxon>
        <taxon>Metazoa</taxon>
        <taxon>Ecdysozoa</taxon>
        <taxon>Nematoda</taxon>
        <taxon>Chromadorea</taxon>
        <taxon>Rhabditida</taxon>
        <taxon>Rhabditina</taxon>
        <taxon>Rhabditomorpha</taxon>
        <taxon>Strongyloidea</taxon>
        <taxon>Heligmosomidae</taxon>
        <taxon>Heligmosomoides</taxon>
    </lineage>
</organism>
<feature type="compositionally biased region" description="Basic and acidic residues" evidence="1">
    <location>
        <begin position="139"/>
        <end position="151"/>
    </location>
</feature>
<evidence type="ECO:0000256" key="1">
    <source>
        <dbReference type="SAM" id="MobiDB-lite"/>
    </source>
</evidence>
<reference evidence="4" key="2">
    <citation type="submission" date="2019-09" db="UniProtKB">
        <authorList>
            <consortium name="WormBaseParasite"/>
        </authorList>
    </citation>
    <scope>IDENTIFICATION</scope>
</reference>
<name>A0A183FQT8_HELPZ</name>
<accession>A0A183FQT8</accession>
<dbReference type="EMBL" id="UZAH01026660">
    <property type="protein sequence ID" value="VDO83815.1"/>
    <property type="molecule type" value="Genomic_DNA"/>
</dbReference>
<feature type="region of interest" description="Disordered" evidence="1">
    <location>
        <begin position="136"/>
        <end position="165"/>
    </location>
</feature>
<dbReference type="Proteomes" id="UP000050761">
    <property type="component" value="Unassembled WGS sequence"/>
</dbReference>
<feature type="compositionally biased region" description="Low complexity" evidence="1">
    <location>
        <begin position="38"/>
        <end position="49"/>
    </location>
</feature>
<dbReference type="AlphaFoldDB" id="A0A183FQT8"/>
<feature type="compositionally biased region" description="Basic and acidic residues" evidence="1">
    <location>
        <begin position="28"/>
        <end position="37"/>
    </location>
</feature>
<keyword evidence="3" id="KW-1185">Reference proteome</keyword>
<accession>A0A3P8CG19</accession>